<protein>
    <submittedName>
        <fullName evidence="1">Uncharacterized protein</fullName>
    </submittedName>
</protein>
<gene>
    <name evidence="1" type="ORF">BP01DRAFT_369365</name>
</gene>
<reference evidence="1 2" key="1">
    <citation type="submission" date="2016-12" db="EMBL/GenBank/DDBJ databases">
        <title>The genomes of Aspergillus section Nigri reveals drivers in fungal speciation.</title>
        <authorList>
            <consortium name="DOE Joint Genome Institute"/>
            <person name="Vesth T.C."/>
            <person name="Nybo J."/>
            <person name="Theobald S."/>
            <person name="Brandl J."/>
            <person name="Frisvad J.C."/>
            <person name="Nielsen K.F."/>
            <person name="Lyhne E.K."/>
            <person name="Kogle M.E."/>
            <person name="Kuo A."/>
            <person name="Riley R."/>
            <person name="Clum A."/>
            <person name="Nolan M."/>
            <person name="Lipzen A."/>
            <person name="Salamov A."/>
            <person name="Henrissat B."/>
            <person name="Wiebenga A."/>
            <person name="De Vries R.P."/>
            <person name="Grigoriev I.V."/>
            <person name="Mortensen U.H."/>
            <person name="Andersen M.R."/>
            <person name="Baker S.E."/>
        </authorList>
    </citation>
    <scope>NUCLEOTIDE SEQUENCE [LARGE SCALE GENOMIC DNA]</scope>
    <source>
        <strain evidence="1 2">JOP 1030-1</strain>
    </source>
</reference>
<organism evidence="1 2">
    <name type="scientific">Aspergillus saccharolyticus JOP 1030-1</name>
    <dbReference type="NCBI Taxonomy" id="1450539"/>
    <lineage>
        <taxon>Eukaryota</taxon>
        <taxon>Fungi</taxon>
        <taxon>Dikarya</taxon>
        <taxon>Ascomycota</taxon>
        <taxon>Pezizomycotina</taxon>
        <taxon>Eurotiomycetes</taxon>
        <taxon>Eurotiomycetidae</taxon>
        <taxon>Eurotiales</taxon>
        <taxon>Aspergillaceae</taxon>
        <taxon>Aspergillus</taxon>
        <taxon>Aspergillus subgen. Circumdati</taxon>
    </lineage>
</organism>
<dbReference type="Proteomes" id="UP000248349">
    <property type="component" value="Unassembled WGS sequence"/>
</dbReference>
<keyword evidence="2" id="KW-1185">Reference proteome</keyword>
<accession>A0A318Z2A8</accession>
<dbReference type="RefSeq" id="XP_025427061.1">
    <property type="nucleotide sequence ID" value="XM_025576545.1"/>
</dbReference>
<evidence type="ECO:0000313" key="1">
    <source>
        <dbReference type="EMBL" id="PYH41079.1"/>
    </source>
</evidence>
<dbReference type="GeneID" id="37077774"/>
<evidence type="ECO:0000313" key="2">
    <source>
        <dbReference type="Proteomes" id="UP000248349"/>
    </source>
</evidence>
<sequence>MDVPRPIAHEGWYTEFEGHTIRVIVERSVLDDRGFQATQVANNNIYDRLTPISCFEIPTNLAAGDSPQEFARRFLQLEWRRQRQNHSLTPDLIFAGAATCMAHPPRMLLFHEACPGHPGKPVIWSAPSGQIEFPLEAGMRVWEDRKWRFQILLRKTYGLRFSIKAWLMIRDTMYAPGYIMLTGLQSQP</sequence>
<dbReference type="EMBL" id="KZ821270">
    <property type="protein sequence ID" value="PYH41079.1"/>
    <property type="molecule type" value="Genomic_DNA"/>
</dbReference>
<dbReference type="OrthoDB" id="4469117at2759"/>
<name>A0A318Z2A8_9EURO</name>
<proteinExistence type="predicted"/>
<dbReference type="AlphaFoldDB" id="A0A318Z2A8"/>